<sequence length="335" mass="36797">MKAIGLYRYLPIDDKESLVEEQVPDPVPSGRDLLIEVKAVSVNPVDTKVRAPKDKTEEALRILGFDASGVVKAVGEECVLFDVGDEVYYAGNIARQGSNAEFQLVDERIVGPKPKSLSFAEAAAMPLTSITAWEALFDRLRISEGDAGKSILLIGGAGGVGSIAIQLAAKANLNVIATASRQETAAWCKSMGAHHTINHKQELLPQLQELGYKDVDYIFCMADTNEHWDGMAACIKPQGAICAIVENKRPLDMGKIRSKSVTFSWELMFTRPVFQTEDQIEQHRLLVDIAAMFDRGELKQTMTKTLSPMNAETLKEGHRLLEQGNMIGKLVIINE</sequence>
<keyword evidence="3" id="KW-0560">Oxidoreductase</keyword>
<dbReference type="CDD" id="cd08252">
    <property type="entry name" value="AL_MDR"/>
    <property type="match status" value="1"/>
</dbReference>
<protein>
    <recommendedName>
        <fullName evidence="3">Zinc-type alcohol dehydrogenase-like protein</fullName>
    </recommendedName>
</protein>
<dbReference type="SUPFAM" id="SSF50129">
    <property type="entry name" value="GroES-like"/>
    <property type="match status" value="1"/>
</dbReference>
<dbReference type="Gene3D" id="3.90.180.10">
    <property type="entry name" value="Medium-chain alcohol dehydrogenases, catalytic domain"/>
    <property type="match status" value="1"/>
</dbReference>
<evidence type="ECO:0000313" key="5">
    <source>
        <dbReference type="EMBL" id="PAE88315.1"/>
    </source>
</evidence>
<dbReference type="InterPro" id="IPR036291">
    <property type="entry name" value="NAD(P)-bd_dom_sf"/>
</dbReference>
<keyword evidence="2" id="KW-0521">NADP</keyword>
<evidence type="ECO:0000259" key="4">
    <source>
        <dbReference type="SMART" id="SM00829"/>
    </source>
</evidence>
<evidence type="ECO:0000256" key="1">
    <source>
        <dbReference type="ARBA" id="ARBA00010371"/>
    </source>
</evidence>
<dbReference type="InterPro" id="IPR014182">
    <property type="entry name" value="ADH_Zn_typ-1"/>
</dbReference>
<dbReference type="Proteomes" id="UP000216207">
    <property type="component" value="Unassembled WGS sequence"/>
</dbReference>
<dbReference type="InterPro" id="IPR051603">
    <property type="entry name" value="Zinc-ADH_QOR/CCCR"/>
</dbReference>
<dbReference type="Pfam" id="PF00107">
    <property type="entry name" value="ADH_zinc_N"/>
    <property type="match status" value="1"/>
</dbReference>
<dbReference type="InterPro" id="IPR020843">
    <property type="entry name" value="ER"/>
</dbReference>
<keyword evidence="3" id="KW-0862">Zinc</keyword>
<dbReference type="InterPro" id="IPR013154">
    <property type="entry name" value="ADH-like_N"/>
</dbReference>
<dbReference type="GO" id="GO:0016491">
    <property type="term" value="F:oxidoreductase activity"/>
    <property type="evidence" value="ECO:0007669"/>
    <property type="project" value="UniProtKB-KW"/>
</dbReference>
<dbReference type="Gene3D" id="3.40.50.720">
    <property type="entry name" value="NAD(P)-binding Rossmann-like Domain"/>
    <property type="match status" value="1"/>
</dbReference>
<dbReference type="GO" id="GO:0008270">
    <property type="term" value="F:zinc ion binding"/>
    <property type="evidence" value="ECO:0007669"/>
    <property type="project" value="InterPro"/>
</dbReference>
<comment type="caution">
    <text evidence="5">The sequence shown here is derived from an EMBL/GenBank/DDBJ whole genome shotgun (WGS) entry which is preliminary data.</text>
</comment>
<organism evidence="5 6">
    <name type="scientific">Shouchella clausii</name>
    <name type="common">Alkalihalobacillus clausii</name>
    <dbReference type="NCBI Taxonomy" id="79880"/>
    <lineage>
        <taxon>Bacteria</taxon>
        <taxon>Bacillati</taxon>
        <taxon>Bacillota</taxon>
        <taxon>Bacilli</taxon>
        <taxon>Bacillales</taxon>
        <taxon>Bacillaceae</taxon>
        <taxon>Shouchella</taxon>
    </lineage>
</organism>
<dbReference type="SUPFAM" id="SSF51735">
    <property type="entry name" value="NAD(P)-binding Rossmann-fold domains"/>
    <property type="match status" value="1"/>
</dbReference>
<evidence type="ECO:0000256" key="3">
    <source>
        <dbReference type="RuleBase" id="RU364000"/>
    </source>
</evidence>
<comment type="similarity">
    <text evidence="1 3">Belongs to the zinc-containing alcohol dehydrogenase family. Quinone oxidoreductase subfamily.</text>
</comment>
<gene>
    <name evidence="5" type="ORF">CHH72_13640</name>
</gene>
<feature type="domain" description="Enoyl reductase (ER)" evidence="4">
    <location>
        <begin position="13"/>
        <end position="332"/>
    </location>
</feature>
<dbReference type="PANTHER" id="PTHR44154:SF1">
    <property type="entry name" value="QUINONE OXIDOREDUCTASE"/>
    <property type="match status" value="1"/>
</dbReference>
<dbReference type="EMBL" id="NPCC01000017">
    <property type="protein sequence ID" value="PAE88315.1"/>
    <property type="molecule type" value="Genomic_DNA"/>
</dbReference>
<dbReference type="SMART" id="SM00829">
    <property type="entry name" value="PKS_ER"/>
    <property type="match status" value="1"/>
</dbReference>
<dbReference type="Pfam" id="PF08240">
    <property type="entry name" value="ADH_N"/>
    <property type="match status" value="1"/>
</dbReference>
<dbReference type="RefSeq" id="WP_095326816.1">
    <property type="nucleotide sequence ID" value="NZ_JAUPFF010000007.1"/>
</dbReference>
<dbReference type="NCBIfam" id="TIGR02817">
    <property type="entry name" value="adh_fam_1"/>
    <property type="match status" value="1"/>
</dbReference>
<accession>A0A268NZ27</accession>
<reference evidence="5 6" key="1">
    <citation type="submission" date="2017-07" db="EMBL/GenBank/DDBJ databases">
        <title>Isolation and whole genome analysis of endospore-forming bacteria from heroin.</title>
        <authorList>
            <person name="Kalinowski J."/>
            <person name="Ahrens B."/>
            <person name="Al-Dilaimi A."/>
            <person name="Winkler A."/>
            <person name="Wibberg D."/>
            <person name="Schleenbecker U."/>
            <person name="Ruckert C."/>
            <person name="Wolfel R."/>
            <person name="Grass G."/>
        </authorList>
    </citation>
    <scope>NUCLEOTIDE SEQUENCE [LARGE SCALE GENOMIC DNA]</scope>
    <source>
        <strain evidence="5 6">7539</strain>
    </source>
</reference>
<dbReference type="InterPro" id="IPR013149">
    <property type="entry name" value="ADH-like_C"/>
</dbReference>
<dbReference type="AlphaFoldDB" id="A0A268NZ27"/>
<proteinExistence type="inferred from homology"/>
<keyword evidence="3" id="KW-0479">Metal-binding</keyword>
<evidence type="ECO:0000256" key="2">
    <source>
        <dbReference type="ARBA" id="ARBA00022857"/>
    </source>
</evidence>
<name>A0A268NZ27_SHOCL</name>
<dbReference type="InterPro" id="IPR011032">
    <property type="entry name" value="GroES-like_sf"/>
</dbReference>
<evidence type="ECO:0000313" key="6">
    <source>
        <dbReference type="Proteomes" id="UP000216207"/>
    </source>
</evidence>
<dbReference type="PANTHER" id="PTHR44154">
    <property type="entry name" value="QUINONE OXIDOREDUCTASE"/>
    <property type="match status" value="1"/>
</dbReference>